<name>A0A1Q3AW80_CEPFO</name>
<dbReference type="SUPFAM" id="SSF53474">
    <property type="entry name" value="alpha/beta-Hydrolases"/>
    <property type="match status" value="1"/>
</dbReference>
<gene>
    <name evidence="1" type="ORF">CFOL_v3_03547</name>
</gene>
<keyword evidence="2" id="KW-1185">Reference proteome</keyword>
<sequence>MKSKISSMEAPVRFFKFNRHLFTSTNTKTTPSFCQPTKTHTKTVVFRLSLPVSHSPKPTPINTFLSLSTSLPFFNSYNNLNHNSPFQTHQDDAVCTWNRALYPVTDGSNTPFIGENRGPVVTVVLLGWLGSQTKHLKRYVEWYNSRGIHAVTFVVEVRELSWFGLGGRLEKRISALRNDLISWVSENEPDGRERCLVFHTFSNTGWLVYGAILDGLQGRGDLLEKIKGCVVDSGAGEVMNPQVWAIGFSTALLKKRGSAAYPVVEVRETKQGENEVGASKMQEKEPLIIETMLLSLLENFFRLFLKIPDVNRKLTNIISILSNNQPSCPQLYLYSSADNVVPFQSIELFIEGQRRMGKKVVSFNFTSSPHVDHFRTFPDTYLLELQIFLKECLSGVKQA</sequence>
<accession>A0A1Q3AW80</accession>
<dbReference type="FunCoup" id="A0A1Q3AW80">
    <property type="interactions" value="1624"/>
</dbReference>
<reference evidence="2" key="1">
    <citation type="submission" date="2016-04" db="EMBL/GenBank/DDBJ databases">
        <title>Cephalotus genome sequencing.</title>
        <authorList>
            <person name="Fukushima K."/>
            <person name="Hasebe M."/>
            <person name="Fang X."/>
        </authorList>
    </citation>
    <scope>NUCLEOTIDE SEQUENCE [LARGE SCALE GENOMIC DNA]</scope>
    <source>
        <strain evidence="2">cv. St1</strain>
    </source>
</reference>
<dbReference type="InterPro" id="IPR029058">
    <property type="entry name" value="AB_hydrolase_fold"/>
</dbReference>
<protein>
    <submittedName>
        <fullName evidence="1">DUF829 domain-containing protein</fullName>
    </submittedName>
</protein>
<dbReference type="Pfam" id="PF05705">
    <property type="entry name" value="DUF829"/>
    <property type="match status" value="1"/>
</dbReference>
<dbReference type="AlphaFoldDB" id="A0A1Q3AW80"/>
<proteinExistence type="predicted"/>
<dbReference type="PANTHER" id="PTHR12265:SF11">
    <property type="entry name" value="ALPHA_BETA-HYDROLASES SUPERFAMILY PROTEIN"/>
    <property type="match status" value="1"/>
</dbReference>
<dbReference type="EMBL" id="BDDD01000134">
    <property type="protein sequence ID" value="GAV60016.1"/>
    <property type="molecule type" value="Genomic_DNA"/>
</dbReference>
<dbReference type="PANTHER" id="PTHR12265">
    <property type="entry name" value="TRANSMEMBRANE PROTEIN 53"/>
    <property type="match status" value="1"/>
</dbReference>
<dbReference type="Proteomes" id="UP000187406">
    <property type="component" value="Unassembled WGS sequence"/>
</dbReference>
<dbReference type="OrthoDB" id="77878at2759"/>
<organism evidence="1 2">
    <name type="scientific">Cephalotus follicularis</name>
    <name type="common">Albany pitcher plant</name>
    <dbReference type="NCBI Taxonomy" id="3775"/>
    <lineage>
        <taxon>Eukaryota</taxon>
        <taxon>Viridiplantae</taxon>
        <taxon>Streptophyta</taxon>
        <taxon>Embryophyta</taxon>
        <taxon>Tracheophyta</taxon>
        <taxon>Spermatophyta</taxon>
        <taxon>Magnoliopsida</taxon>
        <taxon>eudicotyledons</taxon>
        <taxon>Gunneridae</taxon>
        <taxon>Pentapetalae</taxon>
        <taxon>rosids</taxon>
        <taxon>fabids</taxon>
        <taxon>Oxalidales</taxon>
        <taxon>Cephalotaceae</taxon>
        <taxon>Cephalotus</taxon>
    </lineage>
</organism>
<dbReference type="InParanoid" id="A0A1Q3AW80"/>
<evidence type="ECO:0000313" key="2">
    <source>
        <dbReference type="Proteomes" id="UP000187406"/>
    </source>
</evidence>
<comment type="caution">
    <text evidence="1">The sequence shown here is derived from an EMBL/GenBank/DDBJ whole genome shotgun (WGS) entry which is preliminary data.</text>
</comment>
<dbReference type="InterPro" id="IPR008547">
    <property type="entry name" value="DUF829_TMEM53"/>
</dbReference>
<evidence type="ECO:0000313" key="1">
    <source>
        <dbReference type="EMBL" id="GAV60016.1"/>
    </source>
</evidence>